<accession>A0A8S9T7K2</accession>
<dbReference type="InterPro" id="IPR035093">
    <property type="entry name" value="RelE/ParE_toxin_dom_sf"/>
</dbReference>
<feature type="region of interest" description="Disordered" evidence="1">
    <location>
        <begin position="1"/>
        <end position="34"/>
    </location>
</feature>
<comment type="caution">
    <text evidence="2">The sequence shown here is derived from an EMBL/GenBank/DDBJ whole genome shotgun (WGS) entry which is preliminary data.</text>
</comment>
<dbReference type="EMBL" id="JHEG04000001">
    <property type="protein sequence ID" value="KAF3888531.1"/>
    <property type="molecule type" value="Genomic_DNA"/>
</dbReference>
<evidence type="ECO:0000256" key="1">
    <source>
        <dbReference type="SAM" id="MobiDB-lite"/>
    </source>
</evidence>
<gene>
    <name evidence="2" type="ORF">DA73_0400025910</name>
</gene>
<reference evidence="2" key="1">
    <citation type="journal article" date="2015" name="Genome Announc.">
        <title>Draft Genome Sequence of Tolypothrix boutellei Strain VB521301.</title>
        <authorList>
            <person name="Chandrababunaidu M.M."/>
            <person name="Singh D."/>
            <person name="Sen D."/>
            <person name="Bhan S."/>
            <person name="Das S."/>
            <person name="Gupta A."/>
            <person name="Adhikary S.P."/>
            <person name="Tripathy S."/>
        </authorList>
    </citation>
    <scope>NUCLEOTIDE SEQUENCE</scope>
    <source>
        <strain evidence="2">VB521301</strain>
    </source>
</reference>
<keyword evidence="3" id="KW-1185">Reference proteome</keyword>
<dbReference type="Proteomes" id="UP000029738">
    <property type="component" value="Unassembled WGS sequence"/>
</dbReference>
<sequence length="136" mass="15673">MTEISSNESETNNVEPPEVKLTAPNLSDSEKTEESTIDIDLSEKWLVVAKNRRVYREWEALTNRYPQNCYRCYQDLCTSPTTRKQGCVFPLKGKAYKGVWEYEVASGDRVYYIPNTEKLKVIIYYAGKHISPAPKP</sequence>
<organism evidence="2 3">
    <name type="scientific">Tolypothrix bouteillei VB521301</name>
    <dbReference type="NCBI Taxonomy" id="1479485"/>
    <lineage>
        <taxon>Bacteria</taxon>
        <taxon>Bacillati</taxon>
        <taxon>Cyanobacteriota</taxon>
        <taxon>Cyanophyceae</taxon>
        <taxon>Nostocales</taxon>
        <taxon>Tolypothrichaceae</taxon>
        <taxon>Tolypothrix</taxon>
    </lineage>
</organism>
<evidence type="ECO:0000313" key="3">
    <source>
        <dbReference type="Proteomes" id="UP000029738"/>
    </source>
</evidence>
<dbReference type="AlphaFoldDB" id="A0A8S9T7K2"/>
<reference evidence="2" key="2">
    <citation type="submission" date="2019-11" db="EMBL/GenBank/DDBJ databases">
        <title>Improved Assembly of Tolypothrix boutellei genome.</title>
        <authorList>
            <person name="Sarangi A.N."/>
            <person name="Mukherjee M."/>
            <person name="Ghosh S."/>
            <person name="Singh D."/>
            <person name="Das A."/>
            <person name="Kant S."/>
            <person name="Prusty A."/>
            <person name="Tripathy S."/>
        </authorList>
    </citation>
    <scope>NUCLEOTIDE SEQUENCE</scope>
    <source>
        <strain evidence="2">VB521301</strain>
    </source>
</reference>
<feature type="compositionally biased region" description="Polar residues" evidence="1">
    <location>
        <begin position="1"/>
        <end position="14"/>
    </location>
</feature>
<protein>
    <submittedName>
        <fullName evidence="2">Uncharacterized protein</fullName>
    </submittedName>
</protein>
<evidence type="ECO:0000313" key="2">
    <source>
        <dbReference type="EMBL" id="KAF3888531.1"/>
    </source>
</evidence>
<proteinExistence type="predicted"/>
<dbReference type="RefSeq" id="WP_137986603.1">
    <property type="nucleotide sequence ID" value="NZ_JHEG04000001.1"/>
</dbReference>
<dbReference type="OrthoDB" id="487569at2"/>
<dbReference type="SUPFAM" id="SSF143011">
    <property type="entry name" value="RelE-like"/>
    <property type="match status" value="1"/>
</dbReference>
<name>A0A8S9T7K2_9CYAN</name>